<evidence type="ECO:0000256" key="1">
    <source>
        <dbReference type="ARBA" id="ARBA00023002"/>
    </source>
</evidence>
<keyword evidence="4" id="KW-0614">Plasmid</keyword>
<keyword evidence="5" id="KW-1185">Reference proteome</keyword>
<dbReference type="PANTHER" id="PTHR43708:SF3">
    <property type="entry name" value="OXIDOREDUCTASE"/>
    <property type="match status" value="1"/>
</dbReference>
<dbReference type="PANTHER" id="PTHR43708">
    <property type="entry name" value="CONSERVED EXPRESSED OXIDOREDUCTASE (EUROFUNG)"/>
    <property type="match status" value="1"/>
</dbReference>
<dbReference type="Gene3D" id="3.30.360.10">
    <property type="entry name" value="Dihydrodipicolinate Reductase, domain 2"/>
    <property type="match status" value="1"/>
</dbReference>
<feature type="domain" description="GFO/IDH/MocA-like oxidoreductase" evidence="3">
    <location>
        <begin position="140"/>
        <end position="287"/>
    </location>
</feature>
<dbReference type="Pfam" id="PF22725">
    <property type="entry name" value="GFO_IDH_MocA_C3"/>
    <property type="match status" value="1"/>
</dbReference>
<name>C3KRP6_SINFN</name>
<dbReference type="SUPFAM" id="SSF51735">
    <property type="entry name" value="NAD(P)-binding Rossmann-fold domains"/>
    <property type="match status" value="1"/>
</dbReference>
<accession>C3KRP6</accession>
<dbReference type="InterPro" id="IPR055170">
    <property type="entry name" value="GFO_IDH_MocA-like_dom"/>
</dbReference>
<dbReference type="EMBL" id="CP000874">
    <property type="protein sequence ID" value="ACP22754.1"/>
    <property type="molecule type" value="Genomic_DNA"/>
</dbReference>
<reference evidence="4 5" key="2">
    <citation type="journal article" date="2009" name="Appl. Environ. Microbiol.">
        <title>Rhizobium sp. strain NGR234 possesses a remarkable number of secretion systems.</title>
        <authorList>
            <person name="Schmeisser C."/>
            <person name="Liesegang H."/>
            <person name="Krysciak D."/>
            <person name="Bakkou N."/>
            <person name="Le Quere A."/>
            <person name="Wollherr A."/>
            <person name="Heinemeyer I."/>
            <person name="Morgenstern B."/>
            <person name="Pommerening-Roeser A."/>
            <person name="Flores M."/>
            <person name="Palacios R."/>
            <person name="Brenner S."/>
            <person name="Gottschalk G."/>
            <person name="Schmitz R.A."/>
            <person name="Broughton W.J."/>
            <person name="Perret X."/>
            <person name="Strittmatter A.W."/>
            <person name="Streit W.R."/>
        </authorList>
    </citation>
    <scope>NUCLEOTIDE SEQUENCE [LARGE SCALE GENOMIC DNA]</scope>
    <source>
        <strain evidence="5">NBRC 101917 / NGR234</strain>
    </source>
</reference>
<dbReference type="GO" id="GO:0016491">
    <property type="term" value="F:oxidoreductase activity"/>
    <property type="evidence" value="ECO:0007669"/>
    <property type="project" value="UniProtKB-KW"/>
</dbReference>
<dbReference type="KEGG" id="rhi:NGR_b13030"/>
<dbReference type="InterPro" id="IPR000683">
    <property type="entry name" value="Gfo/Idh/MocA-like_OxRdtase_N"/>
</dbReference>
<feature type="domain" description="Gfo/Idh/MocA-like oxidoreductase N-terminal" evidence="2">
    <location>
        <begin position="6"/>
        <end position="116"/>
    </location>
</feature>
<reference evidence="5" key="1">
    <citation type="journal article" date="2004" name="J. Bacteriol.">
        <title>An evolutionary hot spot: the pNGR234b replicon of Rhizobium sp. strain NGR234.</title>
        <authorList>
            <person name="Streit W.R."/>
            <person name="Schmitz R.A."/>
            <person name="Perret X."/>
            <person name="Staehelin C."/>
            <person name="Deakin W.J."/>
            <person name="Raasch C."/>
            <person name="Liesegang H."/>
            <person name="Broughton W.J."/>
        </authorList>
    </citation>
    <scope>NUCLEOTIDE SEQUENCE [LARGE SCALE GENOMIC DNA]</scope>
    <source>
        <strain evidence="5">NBRC 101917 / NGR234</strain>
    </source>
</reference>
<sequence length="398" mass="42237">MSGNAVAIVGAGMIGAAHAFGYRANLGRFARRIPGIRLKTVCDSSEVLAAALSQTWGFEETATDWKSVLADPEIGMVSVCLPNFLHVEVTRAALAAGKHVICEKPLALTARDALIVYRDSAVSNSVSATVFNYRRIPAVAAIRKLIEAGEIGDPVNALVQYQSEYAADPNLPHSWRYERGRAGPGALLDIGTHAVDIARFLCGEVNEIAGAIASISIKERFLPAGTSIGHNRVELSDKRLPVDNDDVMSALLRFESGCQGLFLASRVAVGMGNTLSFSVTGTKGTVRYTSQMPAHYELARFDGSGQSPFAVIANSPSLPFADLLPVPHDGVAVGYAEVFSFMIHDFLEAIANGEPMANGSILDGLRAAEILDAIQAAADRNQPVKVERAQPHAASLVA</sequence>
<evidence type="ECO:0000259" key="2">
    <source>
        <dbReference type="Pfam" id="PF01408"/>
    </source>
</evidence>
<evidence type="ECO:0000259" key="3">
    <source>
        <dbReference type="Pfam" id="PF22725"/>
    </source>
</evidence>
<dbReference type="InterPro" id="IPR036291">
    <property type="entry name" value="NAD(P)-bd_dom_sf"/>
</dbReference>
<organism evidence="4 5">
    <name type="scientific">Sinorhizobium fredii (strain NBRC 101917 / NGR234)</name>
    <dbReference type="NCBI Taxonomy" id="394"/>
    <lineage>
        <taxon>Bacteria</taxon>
        <taxon>Pseudomonadati</taxon>
        <taxon>Pseudomonadota</taxon>
        <taxon>Alphaproteobacteria</taxon>
        <taxon>Hyphomicrobiales</taxon>
        <taxon>Rhizobiaceae</taxon>
        <taxon>Sinorhizobium/Ensifer group</taxon>
        <taxon>Sinorhizobium</taxon>
    </lineage>
</organism>
<dbReference type="GO" id="GO:0000166">
    <property type="term" value="F:nucleotide binding"/>
    <property type="evidence" value="ECO:0007669"/>
    <property type="project" value="InterPro"/>
</dbReference>
<dbReference type="OrthoDB" id="9792935at2"/>
<dbReference type="HOGENOM" id="CLU_023194_17_0_5"/>
<dbReference type="SUPFAM" id="SSF55347">
    <property type="entry name" value="Glyceraldehyde-3-phosphate dehydrogenase-like, C-terminal domain"/>
    <property type="match status" value="1"/>
</dbReference>
<evidence type="ECO:0008006" key="6">
    <source>
        <dbReference type="Google" id="ProtNLM"/>
    </source>
</evidence>
<dbReference type="Proteomes" id="UP000001054">
    <property type="component" value="Plasmid pNGR234b"/>
</dbReference>
<proteinExistence type="predicted"/>
<evidence type="ECO:0000313" key="5">
    <source>
        <dbReference type="Proteomes" id="UP000001054"/>
    </source>
</evidence>
<evidence type="ECO:0000313" key="4">
    <source>
        <dbReference type="EMBL" id="ACP22754.1"/>
    </source>
</evidence>
<geneLocation type="plasmid" evidence="5">
    <name>sym pNGR234b</name>
</geneLocation>
<dbReference type="Gene3D" id="3.40.50.720">
    <property type="entry name" value="NAD(P)-binding Rossmann-like Domain"/>
    <property type="match status" value="1"/>
</dbReference>
<keyword evidence="1" id="KW-0560">Oxidoreductase</keyword>
<protein>
    <recommendedName>
        <fullName evidence="6">Dehydrogenase</fullName>
    </recommendedName>
</protein>
<dbReference type="PATRIC" id="fig|394.7.peg.1711"/>
<dbReference type="RefSeq" id="WP_015887399.1">
    <property type="nucleotide sequence ID" value="NC_012586.1"/>
</dbReference>
<dbReference type="Pfam" id="PF01408">
    <property type="entry name" value="GFO_IDH_MocA"/>
    <property type="match status" value="1"/>
</dbReference>
<gene>
    <name evidence="4" type="ordered locus">NGR_b13030</name>
</gene>
<dbReference type="InterPro" id="IPR051317">
    <property type="entry name" value="Gfo/Idh/MocA_oxidoreduct"/>
</dbReference>
<dbReference type="AlphaFoldDB" id="C3KRP6"/>